<proteinExistence type="predicted"/>
<accession>A0A7K3MDK7</accession>
<protein>
    <recommendedName>
        <fullName evidence="4">WD40 repeat domain-containing protein</fullName>
    </recommendedName>
</protein>
<comment type="caution">
    <text evidence="2">The sequence shown here is derived from an EMBL/GenBank/DDBJ whole genome shotgun (WGS) entry which is preliminary data.</text>
</comment>
<evidence type="ECO:0000313" key="3">
    <source>
        <dbReference type="Proteomes" id="UP000460435"/>
    </source>
</evidence>
<gene>
    <name evidence="2" type="ORF">F7O44_25755</name>
</gene>
<reference evidence="2 3" key="1">
    <citation type="submission" date="2019-11" db="EMBL/GenBank/DDBJ databases">
        <authorList>
            <person name="Li X.-J."/>
            <person name="Feng X.-M."/>
        </authorList>
    </citation>
    <scope>NUCLEOTIDE SEQUENCE [LARGE SCALE GENOMIC DNA]</scope>
    <source>
        <strain evidence="2 3">XMNu-373</strain>
    </source>
</reference>
<keyword evidence="3" id="KW-1185">Reference proteome</keyword>
<keyword evidence="1" id="KW-0732">Signal</keyword>
<organism evidence="2 3">
    <name type="scientific">Phytoactinopolyspora mesophila</name>
    <dbReference type="NCBI Taxonomy" id="2650750"/>
    <lineage>
        <taxon>Bacteria</taxon>
        <taxon>Bacillati</taxon>
        <taxon>Actinomycetota</taxon>
        <taxon>Actinomycetes</taxon>
        <taxon>Jiangellales</taxon>
        <taxon>Jiangellaceae</taxon>
        <taxon>Phytoactinopolyspora</taxon>
    </lineage>
</organism>
<dbReference type="SUPFAM" id="SSF82171">
    <property type="entry name" value="DPP6 N-terminal domain-like"/>
    <property type="match status" value="1"/>
</dbReference>
<name>A0A7K3MDK7_9ACTN</name>
<sequence length="362" mass="38996">MLTRRSAGHVIAGAVAVSLFATGAVASTDSALETGVAPIQIDFGDLEQGRQLTLPWFADGAFHRYNVSWDAETDPMVAFIATYDGSPAGPTTRWVGLTDPADDDLHLVKYELDNDGKVVSELVRQGDLSHLVATADGRYFAYARDGADVFLSTPSGGQLLSGKDAHPAGFSDGLLVINETYDGEPSVHLYDYLCDDDFEPETCRTSRIDGVLGVTTTSDPTGLIAVTGEDEEGEWYSAILDTSHDNREVWRSNERRIESFSPNGAYAATVDIRSDGLGHTDVEIIGAWSGETLLRAEMEVSQRLAWEPATTISPGNQLVFDAWDDGEQALVRCDVSTGCELATTPVPADDPVELPPHLLVTQ</sequence>
<dbReference type="EMBL" id="WLZY01000012">
    <property type="protein sequence ID" value="NDL60488.1"/>
    <property type="molecule type" value="Genomic_DNA"/>
</dbReference>
<dbReference type="Proteomes" id="UP000460435">
    <property type="component" value="Unassembled WGS sequence"/>
</dbReference>
<dbReference type="AlphaFoldDB" id="A0A7K3MDK7"/>
<evidence type="ECO:0000256" key="1">
    <source>
        <dbReference type="SAM" id="SignalP"/>
    </source>
</evidence>
<dbReference type="RefSeq" id="WP_162453198.1">
    <property type="nucleotide sequence ID" value="NZ_WLZY01000012.1"/>
</dbReference>
<feature type="chain" id="PRO_5029494453" description="WD40 repeat domain-containing protein" evidence="1">
    <location>
        <begin position="27"/>
        <end position="362"/>
    </location>
</feature>
<evidence type="ECO:0000313" key="2">
    <source>
        <dbReference type="EMBL" id="NDL60488.1"/>
    </source>
</evidence>
<evidence type="ECO:0008006" key="4">
    <source>
        <dbReference type="Google" id="ProtNLM"/>
    </source>
</evidence>
<feature type="signal peptide" evidence="1">
    <location>
        <begin position="1"/>
        <end position="26"/>
    </location>
</feature>